<name>A0ABT0PUA0_9FLAO</name>
<organism evidence="1 2">
    <name type="scientific">Flagellimonas spongiicola</name>
    <dbReference type="NCBI Taxonomy" id="2942208"/>
    <lineage>
        <taxon>Bacteria</taxon>
        <taxon>Pseudomonadati</taxon>
        <taxon>Bacteroidota</taxon>
        <taxon>Flavobacteriia</taxon>
        <taxon>Flavobacteriales</taxon>
        <taxon>Flavobacteriaceae</taxon>
        <taxon>Flagellimonas</taxon>
    </lineage>
</organism>
<dbReference type="InterPro" id="IPR011659">
    <property type="entry name" value="WD40"/>
</dbReference>
<gene>
    <name evidence="1" type="ORF">M3P19_13160</name>
</gene>
<evidence type="ECO:0000313" key="2">
    <source>
        <dbReference type="Proteomes" id="UP001203607"/>
    </source>
</evidence>
<keyword evidence="1" id="KW-0378">Hydrolase</keyword>
<evidence type="ECO:0000313" key="1">
    <source>
        <dbReference type="EMBL" id="MCL6274962.1"/>
    </source>
</evidence>
<protein>
    <submittedName>
        <fullName evidence="1">Glycoside hydrolase</fullName>
    </submittedName>
</protein>
<proteinExistence type="predicted"/>
<dbReference type="Proteomes" id="UP001203607">
    <property type="component" value="Unassembled WGS sequence"/>
</dbReference>
<accession>A0ABT0PUA0</accession>
<keyword evidence="2" id="KW-1185">Reference proteome</keyword>
<reference evidence="1 2" key="1">
    <citation type="submission" date="2022-05" db="EMBL/GenBank/DDBJ databases">
        <authorList>
            <person name="Park J.-S."/>
        </authorList>
    </citation>
    <scope>NUCLEOTIDE SEQUENCE [LARGE SCALE GENOMIC DNA]</scope>
    <source>
        <strain evidence="1 2">2012CJ35-5</strain>
    </source>
</reference>
<dbReference type="Gene3D" id="2.120.10.30">
    <property type="entry name" value="TolB, C-terminal domain"/>
    <property type="match status" value="1"/>
</dbReference>
<dbReference type="Pfam" id="PF07676">
    <property type="entry name" value="PD40"/>
    <property type="match status" value="2"/>
</dbReference>
<dbReference type="RefSeq" id="WP_249658151.1">
    <property type="nucleotide sequence ID" value="NZ_JAMFMA010000003.1"/>
</dbReference>
<dbReference type="EMBL" id="JAMFMA010000003">
    <property type="protein sequence ID" value="MCL6274962.1"/>
    <property type="molecule type" value="Genomic_DNA"/>
</dbReference>
<dbReference type="SUPFAM" id="SSF82171">
    <property type="entry name" value="DPP6 N-terminal domain-like"/>
    <property type="match status" value="1"/>
</dbReference>
<dbReference type="GO" id="GO:0016787">
    <property type="term" value="F:hydrolase activity"/>
    <property type="evidence" value="ECO:0007669"/>
    <property type="project" value="UniProtKB-KW"/>
</dbReference>
<comment type="caution">
    <text evidence="1">The sequence shown here is derived from an EMBL/GenBank/DDBJ whole genome shotgun (WGS) entry which is preliminary data.</text>
</comment>
<dbReference type="InterPro" id="IPR011042">
    <property type="entry name" value="6-blade_b-propeller_TolB-like"/>
</dbReference>
<dbReference type="CDD" id="cd15482">
    <property type="entry name" value="Sialidase_non-viral"/>
    <property type="match status" value="1"/>
</dbReference>
<sequence>MKGIMLESIFFNTIVGRYVNWPFLGLTFLFGFPLFGQQAQKVLFAPNTISTENVEYATTFSPDGTIIYFARSFQAWGSGEMKSTIYRSEHKDTHWTEPKIAEFSGTFNDSDPHLTPDGNHMYFISSRPIDGFPSSSNIWVISKSDNGSWGVAKPLPYPINSDASEYSPTTDRSGNLYFASTRNGGMGQGDLYFTKQEDGQLLSPTNIGKPINTSKGEWNVEVNDNGNILLFEASERSENVSGYGDLYISFKKGVSWSKPQNIKELNTSGSDLYPVLREATKELFFTSSDSLPSKDTNIYSIDISQIIKDYRRKAIN</sequence>